<feature type="transmembrane region" description="Helical" evidence="1">
    <location>
        <begin position="70"/>
        <end position="89"/>
    </location>
</feature>
<organism evidence="2 3">
    <name type="scientific">Geodermatophilus amargosae</name>
    <dbReference type="NCBI Taxonomy" id="1296565"/>
    <lineage>
        <taxon>Bacteria</taxon>
        <taxon>Bacillati</taxon>
        <taxon>Actinomycetota</taxon>
        <taxon>Actinomycetes</taxon>
        <taxon>Geodermatophilales</taxon>
        <taxon>Geodermatophilaceae</taxon>
        <taxon>Geodermatophilus</taxon>
    </lineage>
</organism>
<sequence>MSAGTRTDRDVDRAALLGTALAAVVALTFGGQGEWDWLAAATGIALLLVLAAFFRLPAGGAPTPRVRAELAAVSAVAALAATLVLAPVLQAALAATDAGRTCRASAAVAAGALESDEARQRGADVAVARGDAEGPASEALSRAARDEERTVLRNCLGAITSGWLWAPAAGLAGVGYALAWWLVRRRHAPDGTPPGKRPRSTSPT</sequence>
<dbReference type="OrthoDB" id="5191306at2"/>
<feature type="transmembrane region" description="Helical" evidence="1">
    <location>
        <begin position="162"/>
        <end position="183"/>
    </location>
</feature>
<feature type="transmembrane region" description="Helical" evidence="1">
    <location>
        <begin position="37"/>
        <end position="58"/>
    </location>
</feature>
<protein>
    <submittedName>
        <fullName evidence="2">Uncharacterized protein</fullName>
    </submittedName>
</protein>
<dbReference type="AlphaFoldDB" id="A0A1I7BP34"/>
<evidence type="ECO:0000256" key="1">
    <source>
        <dbReference type="SAM" id="Phobius"/>
    </source>
</evidence>
<dbReference type="Proteomes" id="UP000199546">
    <property type="component" value="Unassembled WGS sequence"/>
</dbReference>
<feature type="transmembrane region" description="Helical" evidence="1">
    <location>
        <begin position="12"/>
        <end position="31"/>
    </location>
</feature>
<keyword evidence="1" id="KW-0472">Membrane</keyword>
<evidence type="ECO:0000313" key="3">
    <source>
        <dbReference type="Proteomes" id="UP000199546"/>
    </source>
</evidence>
<keyword evidence="3" id="KW-1185">Reference proteome</keyword>
<keyword evidence="1" id="KW-0812">Transmembrane</keyword>
<evidence type="ECO:0000313" key="2">
    <source>
        <dbReference type="EMBL" id="SFT88952.1"/>
    </source>
</evidence>
<dbReference type="EMBL" id="FPBA01000015">
    <property type="protein sequence ID" value="SFT88952.1"/>
    <property type="molecule type" value="Genomic_DNA"/>
</dbReference>
<keyword evidence="1" id="KW-1133">Transmembrane helix</keyword>
<name>A0A1I7BP34_9ACTN</name>
<gene>
    <name evidence="2" type="ORF">SAMN05660657_03726</name>
</gene>
<reference evidence="3" key="1">
    <citation type="submission" date="2016-10" db="EMBL/GenBank/DDBJ databases">
        <authorList>
            <person name="Varghese N."/>
            <person name="Submissions S."/>
        </authorList>
    </citation>
    <scope>NUCLEOTIDE SEQUENCE [LARGE SCALE GENOMIC DNA]</scope>
    <source>
        <strain evidence="3">DSM 46136</strain>
    </source>
</reference>
<dbReference type="RefSeq" id="WP_139245941.1">
    <property type="nucleotide sequence ID" value="NZ_FPBA01000015.1"/>
</dbReference>
<proteinExistence type="predicted"/>
<accession>A0A1I7BP34</accession>